<dbReference type="Proteomes" id="UP000502377">
    <property type="component" value="Chromosome"/>
</dbReference>
<dbReference type="EMBL" id="CP012543">
    <property type="protein sequence ID" value="QCD47796.1"/>
    <property type="molecule type" value="Genomic_DNA"/>
</dbReference>
<organism evidence="2 3">
    <name type="scientific">Campylobacter rectus</name>
    <name type="common">Wolinella recta</name>
    <dbReference type="NCBI Taxonomy" id="203"/>
    <lineage>
        <taxon>Bacteria</taxon>
        <taxon>Pseudomonadati</taxon>
        <taxon>Campylobacterota</taxon>
        <taxon>Epsilonproteobacteria</taxon>
        <taxon>Campylobacterales</taxon>
        <taxon>Campylobacteraceae</taxon>
        <taxon>Campylobacter</taxon>
    </lineage>
</organism>
<keyword evidence="1" id="KW-1133">Transmembrane helix</keyword>
<dbReference type="KEGG" id="crx:CRECT_2196"/>
<evidence type="ECO:0000256" key="1">
    <source>
        <dbReference type="SAM" id="Phobius"/>
    </source>
</evidence>
<feature type="transmembrane region" description="Helical" evidence="1">
    <location>
        <begin position="6"/>
        <end position="26"/>
    </location>
</feature>
<keyword evidence="1" id="KW-0812">Transmembrane</keyword>
<feature type="transmembrane region" description="Helical" evidence="1">
    <location>
        <begin position="38"/>
        <end position="58"/>
    </location>
</feature>
<protein>
    <submittedName>
        <fullName evidence="2">Putative DUF2393 domain protein</fullName>
    </submittedName>
</protein>
<evidence type="ECO:0000313" key="3">
    <source>
        <dbReference type="Proteomes" id="UP000502377"/>
    </source>
</evidence>
<sequence>MEGYFNVFHLIALAVLVLLSMLFMLISRGEKDLRLFKIYLAINVAATLIFGYFFMLVVDKYTKKAVLIEVTGHRVLRNEMIVFKGSLRNTGEFSIASCELTVKLVNNPVSKDTIAGSIFKPSGLSLFSRGDERSNVAEVTASVAKNIAPKQIRNFSVSMPYPSYFTNTQTITKLECR</sequence>
<reference evidence="2 3" key="1">
    <citation type="submission" date="2016-07" db="EMBL/GenBank/DDBJ databases">
        <title>Comparative genomics of the Campylobacter concisus group.</title>
        <authorList>
            <person name="Miller W.G."/>
            <person name="Yee E."/>
            <person name="Chapman M.H."/>
            <person name="Huynh S."/>
            <person name="Bono J.L."/>
            <person name="On S.L.W."/>
            <person name="StLeger J."/>
            <person name="Foster G."/>
            <person name="Parker C.T."/>
        </authorList>
    </citation>
    <scope>NUCLEOTIDE SEQUENCE [LARGE SCALE GENOMIC DNA]</scope>
    <source>
        <strain evidence="2 3">ATCC 33238</strain>
    </source>
</reference>
<dbReference type="Pfam" id="PF09624">
    <property type="entry name" value="DUF2393"/>
    <property type="match status" value="1"/>
</dbReference>
<dbReference type="InterPro" id="IPR013417">
    <property type="entry name" value="CHP02588"/>
</dbReference>
<dbReference type="AlphaFoldDB" id="A0A6G5QQR2"/>
<name>A0A6G5QQR2_CAMRE</name>
<accession>A0A6G5QQR2</accession>
<evidence type="ECO:0000313" key="2">
    <source>
        <dbReference type="EMBL" id="QCD47796.1"/>
    </source>
</evidence>
<proteinExistence type="predicted"/>
<dbReference type="RefSeq" id="WP_002946073.1">
    <property type="nucleotide sequence ID" value="NZ_CP012543.1"/>
</dbReference>
<gene>
    <name evidence="2" type="ORF">CRECT_2196</name>
</gene>
<keyword evidence="1" id="KW-0472">Membrane</keyword>